<sequence>MTKMDRGGQSAASSSPPPPPDSPSSRGLASVLSIECLKGSSKGDEWTGDMLQTGDIVEELRIGSSVLIRSPFKNGRSGVQKVLHASFKSKDTFILVRVRRGLDEFAELQACIVPNEPAGKKQYMLRSIEDPNYAVGFCDRSEAECLHLQASRSTRIVNALSRIQLQDGYVSYRWDRKMHELLLVPNSSCFLSILFLPKASDQVASRYNDLEDTLARANAWLNASQQSGVPIVFMNIQTESLLTKISGETASSTVNASSLSDLSNLANASLYGFEDYHGVDIGVVRAVRLWFAALGGEFPIEIKLQEGDTKLGFAISRTEEGFIYISTVIDGDENVPSTRSGLSNLYREATSSSRLLVVSRVSNQKVLPWIVSSTGAVRCYDTVSLSQKLSLHRHAKVPILMHIFLWDRSLVPMSRGSSRLRMAHSRPPAMALGPPEAHLSQQPNENQVQPLPFDLSDDDIVINDNPQYRLERDTAGEASFRFHDFALPNNWV</sequence>
<evidence type="ECO:0000256" key="1">
    <source>
        <dbReference type="SAM" id="MobiDB-lite"/>
    </source>
</evidence>
<name>A0ABM3HVF8_9MYRT</name>
<dbReference type="RefSeq" id="XP_048140593.1">
    <property type="nucleotide sequence ID" value="XM_048284636.1"/>
</dbReference>
<dbReference type="PANTHER" id="PTHR33984">
    <property type="entry name" value="OS02G0717600 PROTEIN"/>
    <property type="match status" value="1"/>
</dbReference>
<proteinExistence type="predicted"/>
<dbReference type="RefSeq" id="XP_048140594.1">
    <property type="nucleotide sequence ID" value="XM_048284637.1"/>
</dbReference>
<feature type="region of interest" description="Disordered" evidence="1">
    <location>
        <begin position="1"/>
        <end position="28"/>
    </location>
</feature>
<dbReference type="GeneID" id="115738285"/>
<keyword evidence="2" id="KW-1185">Reference proteome</keyword>
<organism evidence="2 3">
    <name type="scientific">Rhodamnia argentea</name>
    <dbReference type="NCBI Taxonomy" id="178133"/>
    <lineage>
        <taxon>Eukaryota</taxon>
        <taxon>Viridiplantae</taxon>
        <taxon>Streptophyta</taxon>
        <taxon>Embryophyta</taxon>
        <taxon>Tracheophyta</taxon>
        <taxon>Spermatophyta</taxon>
        <taxon>Magnoliopsida</taxon>
        <taxon>eudicotyledons</taxon>
        <taxon>Gunneridae</taxon>
        <taxon>Pentapetalae</taxon>
        <taxon>rosids</taxon>
        <taxon>malvids</taxon>
        <taxon>Myrtales</taxon>
        <taxon>Myrtaceae</taxon>
        <taxon>Myrtoideae</taxon>
        <taxon>Myrteae</taxon>
        <taxon>Australasian group</taxon>
        <taxon>Rhodamnia</taxon>
    </lineage>
</organism>
<dbReference type="Proteomes" id="UP000827889">
    <property type="component" value="Chromosome 8"/>
</dbReference>
<dbReference type="PANTHER" id="PTHR33984:SF2">
    <property type="entry name" value="OS02G0717600 PROTEIN"/>
    <property type="match status" value="1"/>
</dbReference>
<accession>A0ABM3HVF8</accession>
<evidence type="ECO:0000313" key="2">
    <source>
        <dbReference type="Proteomes" id="UP000827889"/>
    </source>
</evidence>
<protein>
    <submittedName>
        <fullName evidence="3 4">Uncharacterized protein LOC115738285 isoform X1</fullName>
    </submittedName>
</protein>
<reference evidence="3 4" key="1">
    <citation type="submission" date="2025-05" db="UniProtKB">
        <authorList>
            <consortium name="RefSeq"/>
        </authorList>
    </citation>
    <scope>IDENTIFICATION</scope>
    <source>
        <tissue evidence="3 4">Leaf</tissue>
    </source>
</reference>
<evidence type="ECO:0000313" key="4">
    <source>
        <dbReference type="RefSeq" id="XP_048140594.1"/>
    </source>
</evidence>
<feature type="region of interest" description="Disordered" evidence="1">
    <location>
        <begin position="430"/>
        <end position="450"/>
    </location>
</feature>
<gene>
    <name evidence="3 4" type="primary">LOC115738285</name>
</gene>
<feature type="compositionally biased region" description="Polar residues" evidence="1">
    <location>
        <begin position="439"/>
        <end position="449"/>
    </location>
</feature>
<evidence type="ECO:0000313" key="3">
    <source>
        <dbReference type="RefSeq" id="XP_048140593.1"/>
    </source>
</evidence>